<dbReference type="AlphaFoldDB" id="A0A0F9C9E9"/>
<dbReference type="EMBL" id="LAZR01034275">
    <property type="protein sequence ID" value="KKL45759.1"/>
    <property type="molecule type" value="Genomic_DNA"/>
</dbReference>
<name>A0A0F9C9E9_9ZZZZ</name>
<protein>
    <submittedName>
        <fullName evidence="1">Uncharacterized protein</fullName>
    </submittedName>
</protein>
<sequence>MTTPTTKRCKGGCDQELPVSEFAPRYKTKSWPVQGYCRRCDAARKGGETALPT</sequence>
<evidence type="ECO:0000313" key="1">
    <source>
        <dbReference type="EMBL" id="KKL45759.1"/>
    </source>
</evidence>
<organism evidence="1">
    <name type="scientific">marine sediment metagenome</name>
    <dbReference type="NCBI Taxonomy" id="412755"/>
    <lineage>
        <taxon>unclassified sequences</taxon>
        <taxon>metagenomes</taxon>
        <taxon>ecological metagenomes</taxon>
    </lineage>
</organism>
<gene>
    <name evidence="1" type="ORF">LCGC14_2352440</name>
</gene>
<comment type="caution">
    <text evidence="1">The sequence shown here is derived from an EMBL/GenBank/DDBJ whole genome shotgun (WGS) entry which is preliminary data.</text>
</comment>
<feature type="non-terminal residue" evidence="1">
    <location>
        <position position="53"/>
    </location>
</feature>
<accession>A0A0F9C9E9</accession>
<reference evidence="1" key="1">
    <citation type="journal article" date="2015" name="Nature">
        <title>Complex archaea that bridge the gap between prokaryotes and eukaryotes.</title>
        <authorList>
            <person name="Spang A."/>
            <person name="Saw J.H."/>
            <person name="Jorgensen S.L."/>
            <person name="Zaremba-Niedzwiedzka K."/>
            <person name="Martijn J."/>
            <person name="Lind A.E."/>
            <person name="van Eijk R."/>
            <person name="Schleper C."/>
            <person name="Guy L."/>
            <person name="Ettema T.J."/>
        </authorList>
    </citation>
    <scope>NUCLEOTIDE SEQUENCE</scope>
</reference>
<proteinExistence type="predicted"/>